<feature type="transmembrane region" description="Helical" evidence="10">
    <location>
        <begin position="6"/>
        <end position="25"/>
    </location>
</feature>
<feature type="transmembrane region" description="Helical" evidence="10">
    <location>
        <begin position="331"/>
        <end position="356"/>
    </location>
</feature>
<keyword evidence="8" id="KW-0406">Ion transport</keyword>
<dbReference type="PANTHER" id="PTHR32507:SF7">
    <property type="entry name" value="K(+)_H(+) ANTIPORTER NHAP2"/>
    <property type="match status" value="1"/>
</dbReference>
<sequence>MFAVDHIILLSAVLALFGVLISKLSPRFGVPVLVLFLGVGMLAGEDGIGRISFDNADAAHSIGTLALILILFDGGIQTSKKSIKNAWKPASLLATLGVIGTASITGLAAMYILDLPLYLGLLLGAIVGSTDAAAVFSVMRNAGIKIPEKIKSTLELESASNDPMAIFLTIGLITLIQDGSTKPSELFLLFINQMGVGALTGLLVGGLAVWLFRRVKLMAIGLYPVFVMLFGVLAFGLAANLGGSGFLATFITGVIVGNSRFAYQRNTFLFLDGLAWLGQIAMFVILGLLVTPSELLHSWKEGLLIAMVLIFIARPLVAMPILLLSRFTFRASVLISWVGLRGSVPIILAIFPLIYNLPSAELIFNVVFFIVIISALLQGGSLPVAARKLGLVLKTPAHESNTLEIVKVAKNKRELIEITINEDCAGVDKTIAQLGLPVDTVVALVARGENTLIPKGSTCLRADDHVFVITKLMDKTKVERCFYGDGN</sequence>
<evidence type="ECO:0000256" key="6">
    <source>
        <dbReference type="ARBA" id="ARBA00022692"/>
    </source>
</evidence>
<evidence type="ECO:0000256" key="4">
    <source>
        <dbReference type="ARBA" id="ARBA00022475"/>
    </source>
</evidence>
<feature type="transmembrane region" description="Helical" evidence="10">
    <location>
        <begin position="245"/>
        <end position="263"/>
    </location>
</feature>
<dbReference type="EMBL" id="JAAAWN010000001">
    <property type="protein sequence ID" value="NDV89659.1"/>
    <property type="molecule type" value="Genomic_DNA"/>
</dbReference>
<feature type="transmembrane region" description="Helical" evidence="10">
    <location>
        <begin position="159"/>
        <end position="177"/>
    </location>
</feature>
<name>A0A7X5LII6_9ALTE</name>
<dbReference type="NCBIfam" id="NF003716">
    <property type="entry name" value="PRK05326.1-3"/>
    <property type="match status" value="1"/>
</dbReference>
<dbReference type="GO" id="GO:0006813">
    <property type="term" value="P:potassium ion transport"/>
    <property type="evidence" value="ECO:0007669"/>
    <property type="project" value="UniProtKB-KW"/>
</dbReference>
<dbReference type="PROSITE" id="PS51202">
    <property type="entry name" value="RCK_C"/>
    <property type="match status" value="1"/>
</dbReference>
<evidence type="ECO:0000256" key="7">
    <source>
        <dbReference type="ARBA" id="ARBA00022989"/>
    </source>
</evidence>
<feature type="transmembrane region" description="Helical" evidence="10">
    <location>
        <begin position="219"/>
        <end position="239"/>
    </location>
</feature>
<evidence type="ECO:0000256" key="2">
    <source>
        <dbReference type="ARBA" id="ARBA00022448"/>
    </source>
</evidence>
<evidence type="ECO:0000256" key="9">
    <source>
        <dbReference type="ARBA" id="ARBA00023136"/>
    </source>
</evidence>
<dbReference type="GO" id="GO:0008324">
    <property type="term" value="F:monoatomic cation transmembrane transporter activity"/>
    <property type="evidence" value="ECO:0007669"/>
    <property type="project" value="InterPro"/>
</dbReference>
<dbReference type="InterPro" id="IPR038770">
    <property type="entry name" value="Na+/solute_symporter_sf"/>
</dbReference>
<dbReference type="AlphaFoldDB" id="A0A7X5LII6"/>
<dbReference type="Pfam" id="PF02080">
    <property type="entry name" value="TrkA_C"/>
    <property type="match status" value="1"/>
</dbReference>
<dbReference type="PANTHER" id="PTHR32507">
    <property type="entry name" value="NA(+)/H(+) ANTIPORTER 1"/>
    <property type="match status" value="1"/>
</dbReference>
<keyword evidence="6 10" id="KW-0812">Transmembrane</keyword>
<dbReference type="InterPro" id="IPR006037">
    <property type="entry name" value="RCK_C"/>
</dbReference>
<evidence type="ECO:0000256" key="10">
    <source>
        <dbReference type="SAM" id="Phobius"/>
    </source>
</evidence>
<evidence type="ECO:0000256" key="5">
    <source>
        <dbReference type="ARBA" id="ARBA00022538"/>
    </source>
</evidence>
<proteinExistence type="predicted"/>
<feature type="transmembrane region" description="Helical" evidence="10">
    <location>
        <begin position="362"/>
        <end position="385"/>
    </location>
</feature>
<dbReference type="Gene3D" id="3.30.70.1450">
    <property type="entry name" value="Regulator of K+ conductance, C-terminal domain"/>
    <property type="match status" value="1"/>
</dbReference>
<comment type="subcellular location">
    <subcellularLocation>
        <location evidence="1">Cell membrane</location>
        <topology evidence="1">Multi-pass membrane protein</topology>
    </subcellularLocation>
</comment>
<dbReference type="Pfam" id="PF00999">
    <property type="entry name" value="Na_H_Exchanger"/>
    <property type="match status" value="1"/>
</dbReference>
<feature type="transmembrane region" description="Helical" evidence="10">
    <location>
        <begin position="90"/>
        <end position="112"/>
    </location>
</feature>
<dbReference type="RefSeq" id="WP_163083257.1">
    <property type="nucleotide sequence ID" value="NZ_JAAAWN010000001.1"/>
</dbReference>
<feature type="transmembrane region" description="Helical" evidence="10">
    <location>
        <begin position="118"/>
        <end position="138"/>
    </location>
</feature>
<comment type="caution">
    <text evidence="12">The sequence shown here is derived from an EMBL/GenBank/DDBJ whole genome shotgun (WGS) entry which is preliminary data.</text>
</comment>
<evidence type="ECO:0000256" key="8">
    <source>
        <dbReference type="ARBA" id="ARBA00023065"/>
    </source>
</evidence>
<keyword evidence="3" id="KW-0050">Antiport</keyword>
<feature type="transmembrane region" description="Helical" evidence="10">
    <location>
        <begin position="59"/>
        <end position="78"/>
    </location>
</feature>
<keyword evidence="7 10" id="KW-1133">Transmembrane helix</keyword>
<dbReference type="NCBIfam" id="NF003715">
    <property type="entry name" value="PRK05326.1-2"/>
    <property type="match status" value="1"/>
</dbReference>
<accession>A0A7X5LII6</accession>
<keyword evidence="2" id="KW-0813">Transport</keyword>
<protein>
    <submittedName>
        <fullName evidence="12">Potassium/proton antiporter</fullName>
    </submittedName>
</protein>
<evidence type="ECO:0000256" key="3">
    <source>
        <dbReference type="ARBA" id="ARBA00022449"/>
    </source>
</evidence>
<evidence type="ECO:0000313" key="12">
    <source>
        <dbReference type="EMBL" id="NDV89659.1"/>
    </source>
</evidence>
<evidence type="ECO:0000259" key="11">
    <source>
        <dbReference type="PROSITE" id="PS51202"/>
    </source>
</evidence>
<keyword evidence="9 10" id="KW-0472">Membrane</keyword>
<feature type="transmembrane region" description="Helical" evidence="10">
    <location>
        <begin position="302"/>
        <end position="324"/>
    </location>
</feature>
<feature type="domain" description="RCK C-terminal" evidence="11">
    <location>
        <begin position="403"/>
        <end position="484"/>
    </location>
</feature>
<dbReference type="Proteomes" id="UP000470213">
    <property type="component" value="Unassembled WGS sequence"/>
</dbReference>
<dbReference type="InterPro" id="IPR036721">
    <property type="entry name" value="RCK_C_sf"/>
</dbReference>
<organism evidence="12 13">
    <name type="scientific">Alteromonas profundi</name>
    <dbReference type="NCBI Taxonomy" id="2696062"/>
    <lineage>
        <taxon>Bacteria</taxon>
        <taxon>Pseudomonadati</taxon>
        <taxon>Pseudomonadota</taxon>
        <taxon>Gammaproteobacteria</taxon>
        <taxon>Alteromonadales</taxon>
        <taxon>Alteromonadaceae</taxon>
        <taxon>Alteromonas/Salinimonas group</taxon>
        <taxon>Alteromonas</taxon>
    </lineage>
</organism>
<dbReference type="SUPFAM" id="SSF116726">
    <property type="entry name" value="TrkA C-terminal domain-like"/>
    <property type="match status" value="1"/>
</dbReference>
<keyword evidence="13" id="KW-1185">Reference proteome</keyword>
<reference evidence="12 13" key="1">
    <citation type="submission" date="2020-01" db="EMBL/GenBank/DDBJ databases">
        <authorList>
            <person name="Chen J."/>
            <person name="Zhu S."/>
            <person name="Yang J."/>
        </authorList>
    </citation>
    <scope>NUCLEOTIDE SEQUENCE [LARGE SCALE GENOMIC DNA]</scope>
    <source>
        <strain evidence="12 13">345S023</strain>
    </source>
</reference>
<gene>
    <name evidence="12" type="ORF">GTH32_00410</name>
</gene>
<feature type="transmembrane region" description="Helical" evidence="10">
    <location>
        <begin position="189"/>
        <end position="212"/>
    </location>
</feature>
<dbReference type="GO" id="GO:0005886">
    <property type="term" value="C:plasma membrane"/>
    <property type="evidence" value="ECO:0007669"/>
    <property type="project" value="UniProtKB-SubCell"/>
</dbReference>
<dbReference type="GO" id="GO:1902600">
    <property type="term" value="P:proton transmembrane transport"/>
    <property type="evidence" value="ECO:0007669"/>
    <property type="project" value="InterPro"/>
</dbReference>
<dbReference type="GO" id="GO:0015297">
    <property type="term" value="F:antiporter activity"/>
    <property type="evidence" value="ECO:0007669"/>
    <property type="project" value="UniProtKB-KW"/>
</dbReference>
<feature type="transmembrane region" description="Helical" evidence="10">
    <location>
        <begin position="270"/>
        <end position="290"/>
    </location>
</feature>
<keyword evidence="5" id="KW-0630">Potassium</keyword>
<feature type="transmembrane region" description="Helical" evidence="10">
    <location>
        <begin position="32"/>
        <end position="53"/>
    </location>
</feature>
<dbReference type="InterPro" id="IPR006153">
    <property type="entry name" value="Cation/H_exchanger_TM"/>
</dbReference>
<evidence type="ECO:0000313" key="13">
    <source>
        <dbReference type="Proteomes" id="UP000470213"/>
    </source>
</evidence>
<evidence type="ECO:0000256" key="1">
    <source>
        <dbReference type="ARBA" id="ARBA00004651"/>
    </source>
</evidence>
<dbReference type="Gene3D" id="1.20.1530.20">
    <property type="match status" value="1"/>
</dbReference>
<keyword evidence="4" id="KW-1003">Cell membrane</keyword>
<keyword evidence="5" id="KW-0633">Potassium transport</keyword>